<dbReference type="AlphaFoldDB" id="A0A7C9REG1"/>
<organism evidence="3 4">
    <name type="scientific">Candidatus Afipia apatlaquensis</name>
    <dbReference type="NCBI Taxonomy" id="2712852"/>
    <lineage>
        <taxon>Bacteria</taxon>
        <taxon>Pseudomonadati</taxon>
        <taxon>Pseudomonadota</taxon>
        <taxon>Alphaproteobacteria</taxon>
        <taxon>Hyphomicrobiales</taxon>
        <taxon>Nitrobacteraceae</taxon>
        <taxon>Afipia</taxon>
    </lineage>
</organism>
<dbReference type="InterPro" id="IPR026875">
    <property type="entry name" value="PHydrolase_assoc_dom"/>
</dbReference>
<dbReference type="NCBIfam" id="TIGR01353">
    <property type="entry name" value="dGTP_triPase"/>
    <property type="match status" value="1"/>
</dbReference>
<keyword evidence="4" id="KW-1185">Reference proteome</keyword>
<feature type="domain" description="Phosphohydrolase-associated" evidence="2">
    <location>
        <begin position="306"/>
        <end position="393"/>
    </location>
</feature>
<name>A0A7C9REG1_9BRAD</name>
<comment type="caution">
    <text evidence="3">The sequence shown here is derived from an EMBL/GenBank/DDBJ whole genome shotgun (WGS) entry which is preliminary data.</text>
</comment>
<dbReference type="InterPro" id="IPR006261">
    <property type="entry name" value="dGTPase"/>
</dbReference>
<protein>
    <submittedName>
        <fullName evidence="3">DNTP triphosphohydrolase</fullName>
    </submittedName>
</protein>
<evidence type="ECO:0000256" key="1">
    <source>
        <dbReference type="ARBA" id="ARBA00022801"/>
    </source>
</evidence>
<proteinExistence type="predicted"/>
<dbReference type="Pfam" id="PF13286">
    <property type="entry name" value="HD_assoc"/>
    <property type="match status" value="1"/>
</dbReference>
<dbReference type="GO" id="GO:0016793">
    <property type="term" value="F:triphosphoric monoester hydrolase activity"/>
    <property type="evidence" value="ECO:0007669"/>
    <property type="project" value="InterPro"/>
</dbReference>
<gene>
    <name evidence="3" type="primary">dgt</name>
    <name evidence="3" type="ORF">G4V63_07885</name>
</gene>
<dbReference type="Proteomes" id="UP000480266">
    <property type="component" value="Unassembled WGS sequence"/>
</dbReference>
<evidence type="ECO:0000259" key="2">
    <source>
        <dbReference type="Pfam" id="PF13286"/>
    </source>
</evidence>
<sequence length="406" mass="46296">ASISVRTRAPTFISASPTSSSAIDLGHPPFGHNGEEALDELMRDYGGFEGNAQTLHILARVEKKETFAKIEGEYVPFRADGTDLRCGLNLTYRSLASILKYDNCIPSRKEDRKSGEAIKGYYDEEQGLVTAIKEAALGISNFDGEFKTIECSIMDISDDIAYSTYDLEDCFKAKFLTPLDLFTLDEEIVARVTKKIQQRIERYYGLPSSASGFDREHVFGHLYAVFADMFEISEDERQFLRDRKVAWDQKKFVTSVQVKKLSERIAESGYERVKLTSNLVQVFMDGVEVVPHDKFPQLHRARLNLETFKTVEVLKNITYEAIIMSSRVKLVEYRGKDIIRQIFTAIDENKGHLLLPDDYRELYRASGGAARKRIVCDFIAGMTDRYAWEFYNRLFGGTNITIHKPI</sequence>
<dbReference type="InterPro" id="IPR027432">
    <property type="entry name" value="dGTP_triphosphohydrolase_C"/>
</dbReference>
<evidence type="ECO:0000313" key="4">
    <source>
        <dbReference type="Proteomes" id="UP000480266"/>
    </source>
</evidence>
<dbReference type="SUPFAM" id="SSF109604">
    <property type="entry name" value="HD-domain/PDEase-like"/>
    <property type="match status" value="1"/>
</dbReference>
<keyword evidence="1" id="KW-0378">Hydrolase</keyword>
<dbReference type="EMBL" id="JAAMRR010000410">
    <property type="protein sequence ID" value="NGX95137.1"/>
    <property type="molecule type" value="Genomic_DNA"/>
</dbReference>
<dbReference type="Gene3D" id="1.10.3210.10">
    <property type="entry name" value="Hypothetical protein af1432"/>
    <property type="match status" value="1"/>
</dbReference>
<dbReference type="Gene3D" id="1.10.3550.10">
    <property type="entry name" value="eoxyguanosinetriphosphate triphosphohydrolase domain-like"/>
    <property type="match status" value="1"/>
</dbReference>
<accession>A0A7C9REG1</accession>
<reference evidence="3" key="1">
    <citation type="submission" date="2020-02" db="EMBL/GenBank/DDBJ databases">
        <title>Draft genome sequence of Candidatus Afipia apatlaquensis IBT-C3, a potential strain for decolorization of textile dyes.</title>
        <authorList>
            <person name="Sanchez-Reyes A."/>
            <person name="Breton-Deval L."/>
            <person name="Mangelson H."/>
            <person name="Sanchez-Flores A."/>
        </authorList>
    </citation>
    <scope>NUCLEOTIDE SEQUENCE [LARGE SCALE GENOMIC DNA]</scope>
    <source>
        <strain evidence="3">IBT-C3</strain>
    </source>
</reference>
<evidence type="ECO:0000313" key="3">
    <source>
        <dbReference type="EMBL" id="NGX95137.1"/>
    </source>
</evidence>
<feature type="non-terminal residue" evidence="3">
    <location>
        <position position="1"/>
    </location>
</feature>